<evidence type="ECO:0000313" key="3">
    <source>
        <dbReference type="Proteomes" id="UP001500573"/>
    </source>
</evidence>
<evidence type="ECO:0000256" key="1">
    <source>
        <dbReference type="SAM" id="MobiDB-lite"/>
    </source>
</evidence>
<organism evidence="2 3">
    <name type="scientific">Castellaniella ginsengisoli</name>
    <dbReference type="NCBI Taxonomy" id="546114"/>
    <lineage>
        <taxon>Bacteria</taxon>
        <taxon>Pseudomonadati</taxon>
        <taxon>Pseudomonadota</taxon>
        <taxon>Betaproteobacteria</taxon>
        <taxon>Burkholderiales</taxon>
        <taxon>Alcaligenaceae</taxon>
        <taxon>Castellaniella</taxon>
    </lineage>
</organism>
<dbReference type="Proteomes" id="UP001500573">
    <property type="component" value="Unassembled WGS sequence"/>
</dbReference>
<evidence type="ECO:0000313" key="2">
    <source>
        <dbReference type="EMBL" id="GAA0780240.1"/>
    </source>
</evidence>
<reference evidence="2 3" key="1">
    <citation type="journal article" date="2019" name="Int. J. Syst. Evol. Microbiol.">
        <title>The Global Catalogue of Microorganisms (GCM) 10K type strain sequencing project: providing services to taxonomists for standard genome sequencing and annotation.</title>
        <authorList>
            <consortium name="The Broad Institute Genomics Platform"/>
            <consortium name="The Broad Institute Genome Sequencing Center for Infectious Disease"/>
            <person name="Wu L."/>
            <person name="Ma J."/>
        </authorList>
    </citation>
    <scope>NUCLEOTIDE SEQUENCE [LARGE SCALE GENOMIC DNA]</scope>
    <source>
        <strain evidence="2 3">JCM 15515</strain>
    </source>
</reference>
<sequence length="82" mass="8555">MWGARGLRRDGLADGRGLCGAGVRKRGGRAGHADPGGAQADSENGGQARQAPPPSAKAARPPRFHAYIRQDRLTNTLEPGVL</sequence>
<proteinExistence type="predicted"/>
<dbReference type="EMBL" id="BAAAEX010000010">
    <property type="protein sequence ID" value="GAA0780240.1"/>
    <property type="molecule type" value="Genomic_DNA"/>
</dbReference>
<keyword evidence="3" id="KW-1185">Reference proteome</keyword>
<protein>
    <submittedName>
        <fullName evidence="2">Uncharacterized protein</fullName>
    </submittedName>
</protein>
<feature type="region of interest" description="Disordered" evidence="1">
    <location>
        <begin position="1"/>
        <end position="63"/>
    </location>
</feature>
<comment type="caution">
    <text evidence="2">The sequence shown here is derived from an EMBL/GenBank/DDBJ whole genome shotgun (WGS) entry which is preliminary data.</text>
</comment>
<gene>
    <name evidence="2" type="ORF">GCM10009108_19880</name>
</gene>
<accession>A0ABN1L026</accession>
<name>A0ABN1L026_9BURK</name>